<evidence type="ECO:0000313" key="1">
    <source>
        <dbReference type="EMBL" id="PBK90649.1"/>
    </source>
</evidence>
<name>A0A2H3D5Z5_ARMGA</name>
<organism evidence="1 2">
    <name type="scientific">Armillaria gallica</name>
    <name type="common">Bulbous honey fungus</name>
    <name type="synonym">Armillaria bulbosa</name>
    <dbReference type="NCBI Taxonomy" id="47427"/>
    <lineage>
        <taxon>Eukaryota</taxon>
        <taxon>Fungi</taxon>
        <taxon>Dikarya</taxon>
        <taxon>Basidiomycota</taxon>
        <taxon>Agaricomycotina</taxon>
        <taxon>Agaricomycetes</taxon>
        <taxon>Agaricomycetidae</taxon>
        <taxon>Agaricales</taxon>
        <taxon>Marasmiineae</taxon>
        <taxon>Physalacriaceae</taxon>
        <taxon>Armillaria</taxon>
    </lineage>
</organism>
<reference evidence="2" key="1">
    <citation type="journal article" date="2017" name="Nat. Ecol. Evol.">
        <title>Genome expansion and lineage-specific genetic innovations in the forest pathogenic fungi Armillaria.</title>
        <authorList>
            <person name="Sipos G."/>
            <person name="Prasanna A.N."/>
            <person name="Walter M.C."/>
            <person name="O'Connor E."/>
            <person name="Balint B."/>
            <person name="Krizsan K."/>
            <person name="Kiss B."/>
            <person name="Hess J."/>
            <person name="Varga T."/>
            <person name="Slot J."/>
            <person name="Riley R."/>
            <person name="Boka B."/>
            <person name="Rigling D."/>
            <person name="Barry K."/>
            <person name="Lee J."/>
            <person name="Mihaltcheva S."/>
            <person name="LaButti K."/>
            <person name="Lipzen A."/>
            <person name="Waldron R."/>
            <person name="Moloney N.M."/>
            <person name="Sperisen C."/>
            <person name="Kredics L."/>
            <person name="Vagvoelgyi C."/>
            <person name="Patrignani A."/>
            <person name="Fitzpatrick D."/>
            <person name="Nagy I."/>
            <person name="Doyle S."/>
            <person name="Anderson J.B."/>
            <person name="Grigoriev I.V."/>
            <person name="Gueldener U."/>
            <person name="Muensterkoetter M."/>
            <person name="Nagy L.G."/>
        </authorList>
    </citation>
    <scope>NUCLEOTIDE SEQUENCE [LARGE SCALE GENOMIC DNA]</scope>
    <source>
        <strain evidence="2">Ar21-2</strain>
    </source>
</reference>
<proteinExistence type="predicted"/>
<dbReference type="EMBL" id="KZ293664">
    <property type="protein sequence ID" value="PBK90649.1"/>
    <property type="molecule type" value="Genomic_DNA"/>
</dbReference>
<accession>A0A2H3D5Z5</accession>
<gene>
    <name evidence="1" type="ORF">ARMGADRAFT_288940</name>
</gene>
<sequence length="64" mass="7623">MKVALIANLHRYHHQHTNTKRVRVFTNGTAPGMVLGFCRNRIYEHETSSDDRIEVELIRYDVRR</sequence>
<evidence type="ECO:0000313" key="2">
    <source>
        <dbReference type="Proteomes" id="UP000217790"/>
    </source>
</evidence>
<keyword evidence="2" id="KW-1185">Reference proteome</keyword>
<dbReference type="AlphaFoldDB" id="A0A2H3D5Z5"/>
<dbReference type="Proteomes" id="UP000217790">
    <property type="component" value="Unassembled WGS sequence"/>
</dbReference>
<protein>
    <submittedName>
        <fullName evidence="1">Uncharacterized protein</fullName>
    </submittedName>
</protein>
<dbReference type="InParanoid" id="A0A2H3D5Z5"/>